<proteinExistence type="predicted"/>
<accession>A0A8F2DET1</accession>
<organism evidence="2">
    <name type="scientific">Mycoplasma anserisalpingitidis</name>
    <dbReference type="NCBI Taxonomy" id="519450"/>
    <lineage>
        <taxon>Bacteria</taxon>
        <taxon>Bacillati</taxon>
        <taxon>Mycoplasmatota</taxon>
        <taxon>Mollicutes</taxon>
        <taxon>Mycoplasmataceae</taxon>
        <taxon>Mycoplasma</taxon>
    </lineage>
</organism>
<reference evidence="2" key="1">
    <citation type="journal article" date="2021" name="Infect. Genet. Evol.">
        <title>Novel prophage-like sequences in Mycoplasma anserisalpingitidis.</title>
        <authorList>
            <person name="Kovacs A.B."/>
            <person name="Wehmann E."/>
            <person name="Svab D."/>
            <person name="Beko K."/>
            <person name="Grozner D."/>
            <person name="Mitter A."/>
            <person name="Bali K."/>
            <person name="Morrow C.J."/>
            <person name="Banyai K."/>
            <person name="Gyuranecz M."/>
        </authorList>
    </citation>
    <scope>NUCLEOTIDE SEQUENCE</scope>
    <source>
        <strain evidence="2">MYCAV61</strain>
    </source>
</reference>
<protein>
    <submittedName>
        <fullName evidence="2">Uncharacterized protein</fullName>
    </submittedName>
</protein>
<evidence type="ECO:0000256" key="1">
    <source>
        <dbReference type="SAM" id="Phobius"/>
    </source>
</evidence>
<feature type="transmembrane region" description="Helical" evidence="1">
    <location>
        <begin position="6"/>
        <end position="23"/>
    </location>
</feature>
<evidence type="ECO:0000313" key="2">
    <source>
        <dbReference type="EMBL" id="QWS78775.1"/>
    </source>
</evidence>
<dbReference type="EMBL" id="MT872801">
    <property type="protein sequence ID" value="QWS78775.1"/>
    <property type="molecule type" value="Genomic_DNA"/>
</dbReference>
<keyword evidence="1" id="KW-0472">Membrane</keyword>
<keyword evidence="1" id="KW-0812">Transmembrane</keyword>
<sequence length="67" mass="7988">MVWIILIILSSLNLALSIYLIFIRTSKWIKFRKKLSSEGRIIEKYPVKYTVIENYNSEPKIGVEKWI</sequence>
<dbReference type="AlphaFoldDB" id="A0A8F2DET1"/>
<keyword evidence="1" id="KW-1133">Transmembrane helix</keyword>
<name>A0A8F2DET1_9MOLU</name>